<reference evidence="1 2" key="1">
    <citation type="submission" date="2016-01" db="EMBL/GenBank/DDBJ databases">
        <authorList>
            <person name="Oliw E.H."/>
        </authorList>
    </citation>
    <scope>NUCLEOTIDE SEQUENCE [LARGE SCALE GENOMIC DNA]</scope>
    <source>
        <strain evidence="1 2">Kerr 14</strain>
    </source>
</reference>
<sequence length="41" mass="4442">MESFIIASIAFPTGLLGAGLQILEIRVRATLAARTFKVIRP</sequence>
<accession>A0A1S7S8E0</accession>
<evidence type="ECO:0000313" key="2">
    <source>
        <dbReference type="Proteomes" id="UP000191897"/>
    </source>
</evidence>
<dbReference type="EMBL" id="FBWC01000031">
    <property type="protein sequence ID" value="CUX64430.1"/>
    <property type="molecule type" value="Genomic_DNA"/>
</dbReference>
<name>A0A1S7S8E0_AGRTU</name>
<organism evidence="1 2">
    <name type="scientific">Agrobacterium tumefaciens str. Kerr 14</name>
    <dbReference type="NCBI Taxonomy" id="1183424"/>
    <lineage>
        <taxon>Bacteria</taxon>
        <taxon>Pseudomonadati</taxon>
        <taxon>Pseudomonadota</taxon>
        <taxon>Alphaproteobacteria</taxon>
        <taxon>Hyphomicrobiales</taxon>
        <taxon>Rhizobiaceae</taxon>
        <taxon>Rhizobium/Agrobacterium group</taxon>
        <taxon>Agrobacterium</taxon>
        <taxon>Agrobacterium tumefaciens complex</taxon>
    </lineage>
</organism>
<proteinExistence type="predicted"/>
<dbReference type="Proteomes" id="UP000191897">
    <property type="component" value="Unassembled WGS sequence"/>
</dbReference>
<dbReference type="AlphaFoldDB" id="A0A1S7S8E0"/>
<gene>
    <name evidence="1" type="ORF">AGR4C_Lc90230</name>
</gene>
<protein>
    <submittedName>
        <fullName evidence="1">Uncharacterized protein</fullName>
    </submittedName>
</protein>
<evidence type="ECO:0000313" key="1">
    <source>
        <dbReference type="EMBL" id="CUX64430.1"/>
    </source>
</evidence>